<dbReference type="Pfam" id="PF06983">
    <property type="entry name" value="3-dmu-9_3-mt"/>
    <property type="match status" value="1"/>
</dbReference>
<dbReference type="PANTHER" id="PTHR33990:SF1">
    <property type="entry name" value="PROTEIN YJDN"/>
    <property type="match status" value="1"/>
</dbReference>
<comment type="caution">
    <text evidence="2">The sequence shown here is derived from an EMBL/GenBank/DDBJ whole genome shotgun (WGS) entry which is preliminary data.</text>
</comment>
<keyword evidence="3" id="KW-1185">Reference proteome</keyword>
<accession>A0A7K1SLU9</accession>
<dbReference type="InterPro" id="IPR028973">
    <property type="entry name" value="PhnB-like"/>
</dbReference>
<evidence type="ECO:0000313" key="3">
    <source>
        <dbReference type="Proteomes" id="UP000436006"/>
    </source>
</evidence>
<dbReference type="InterPro" id="IPR029068">
    <property type="entry name" value="Glyas_Bleomycin-R_OHBP_Dase"/>
</dbReference>
<dbReference type="PANTHER" id="PTHR33990">
    <property type="entry name" value="PROTEIN YJDN-RELATED"/>
    <property type="match status" value="1"/>
</dbReference>
<dbReference type="AlphaFoldDB" id="A0A7K1SLU9"/>
<dbReference type="Proteomes" id="UP000436006">
    <property type="component" value="Unassembled WGS sequence"/>
</dbReference>
<evidence type="ECO:0000313" key="2">
    <source>
        <dbReference type="EMBL" id="MVM34775.1"/>
    </source>
</evidence>
<reference evidence="2 3" key="1">
    <citation type="submission" date="2019-12" db="EMBL/GenBank/DDBJ databases">
        <title>Spirosoma sp. HMF4905 genome sequencing and assembly.</title>
        <authorList>
            <person name="Kang H."/>
            <person name="Cha I."/>
            <person name="Kim H."/>
            <person name="Joh K."/>
        </authorList>
    </citation>
    <scope>NUCLEOTIDE SEQUENCE [LARGE SCALE GENOMIC DNA]</scope>
    <source>
        <strain evidence="2 3">HMF4905</strain>
    </source>
</reference>
<organism evidence="2 3">
    <name type="scientific">Spirosoma arboris</name>
    <dbReference type="NCBI Taxonomy" id="2682092"/>
    <lineage>
        <taxon>Bacteria</taxon>
        <taxon>Pseudomonadati</taxon>
        <taxon>Bacteroidota</taxon>
        <taxon>Cytophagia</taxon>
        <taxon>Cytophagales</taxon>
        <taxon>Cytophagaceae</taxon>
        <taxon>Spirosoma</taxon>
    </lineage>
</organism>
<dbReference type="Gene3D" id="3.10.180.10">
    <property type="entry name" value="2,3-Dihydroxybiphenyl 1,2-Dioxygenase, domain 1"/>
    <property type="match status" value="1"/>
</dbReference>
<dbReference type="SUPFAM" id="SSF54593">
    <property type="entry name" value="Glyoxalase/Bleomycin resistance protein/Dihydroxybiphenyl dioxygenase"/>
    <property type="match status" value="1"/>
</dbReference>
<evidence type="ECO:0000259" key="1">
    <source>
        <dbReference type="Pfam" id="PF06983"/>
    </source>
</evidence>
<sequence length="142" mass="15889">MLHCTPFLLFDGNCAEAMTFYQTCFGGELTLIKLGDTPMKAQFPVEKHGRIINAQLKSGAIDFSATDWMASPTLEPKPGNTFSIYVVGEAYDELKTVFDKLAEGADKDKRTFIELHMMPFGIYGQLTDKYGVSWIFKGDKVE</sequence>
<proteinExistence type="predicted"/>
<gene>
    <name evidence="2" type="ORF">GO755_32405</name>
</gene>
<protein>
    <submittedName>
        <fullName evidence="2">VOC family protein</fullName>
    </submittedName>
</protein>
<dbReference type="RefSeq" id="WP_157589594.1">
    <property type="nucleotide sequence ID" value="NZ_WPIN01000018.1"/>
</dbReference>
<name>A0A7K1SLU9_9BACT</name>
<feature type="domain" description="PhnB-like" evidence="1">
    <location>
        <begin position="4"/>
        <end position="134"/>
    </location>
</feature>
<dbReference type="EMBL" id="WPIN01000018">
    <property type="protein sequence ID" value="MVM34775.1"/>
    <property type="molecule type" value="Genomic_DNA"/>
</dbReference>